<evidence type="ECO:0000256" key="3">
    <source>
        <dbReference type="SAM" id="MobiDB-lite"/>
    </source>
</evidence>
<feature type="binding site" evidence="1">
    <location>
        <position position="289"/>
    </location>
    <ligand>
        <name>ATP</name>
        <dbReference type="ChEBI" id="CHEBI:30616"/>
    </ligand>
</feature>
<dbReference type="SUPFAM" id="SSF140931">
    <property type="entry name" value="Fic-like"/>
    <property type="match status" value="1"/>
</dbReference>
<feature type="binding site" evidence="1">
    <location>
        <position position="112"/>
    </location>
    <ligand>
        <name>ATP</name>
        <dbReference type="ChEBI" id="CHEBI:30616"/>
    </ligand>
</feature>
<dbReference type="InterPro" id="IPR026287">
    <property type="entry name" value="SoFic-like"/>
</dbReference>
<dbReference type="AlphaFoldDB" id="A0A8J3FE13"/>
<comment type="caution">
    <text evidence="5">The sequence shown here is derived from an EMBL/GenBank/DDBJ whole genome shotgun (WGS) entry which is preliminary data.</text>
</comment>
<keyword evidence="1" id="KW-0067">ATP-binding</keyword>
<keyword evidence="6" id="KW-1185">Reference proteome</keyword>
<reference evidence="5" key="1">
    <citation type="journal article" date="2014" name="Int. J. Syst. Evol. Microbiol.">
        <title>Complete genome sequence of Corynebacterium casei LMG S-19264T (=DSM 44701T), isolated from a smear-ripened cheese.</title>
        <authorList>
            <consortium name="US DOE Joint Genome Institute (JGI-PGF)"/>
            <person name="Walter F."/>
            <person name="Albersmeier A."/>
            <person name="Kalinowski J."/>
            <person name="Ruckert C."/>
        </authorList>
    </citation>
    <scope>NUCLEOTIDE SEQUENCE</scope>
    <source>
        <strain evidence="5">JCM 3090</strain>
    </source>
</reference>
<gene>
    <name evidence="5" type="ORF">GCM10010123_30480</name>
</gene>
<evidence type="ECO:0000256" key="2">
    <source>
        <dbReference type="PIRSR" id="PIRSR640198-1"/>
    </source>
</evidence>
<dbReference type="Pfam" id="PF02661">
    <property type="entry name" value="Fic"/>
    <property type="match status" value="1"/>
</dbReference>
<feature type="region of interest" description="Disordered" evidence="3">
    <location>
        <begin position="1"/>
        <end position="41"/>
    </location>
</feature>
<evidence type="ECO:0000256" key="1">
    <source>
        <dbReference type="PIRSR" id="PIRSR038925-1"/>
    </source>
</evidence>
<evidence type="ECO:0000259" key="4">
    <source>
        <dbReference type="PROSITE" id="PS51459"/>
    </source>
</evidence>
<feature type="binding site" evidence="1">
    <location>
        <begin position="252"/>
        <end position="258"/>
    </location>
    <ligand>
        <name>ATP</name>
        <dbReference type="ChEBI" id="CHEBI:30616"/>
    </ligand>
</feature>
<accession>A0A8J3FE13</accession>
<dbReference type="InterPro" id="IPR003812">
    <property type="entry name" value="Fido"/>
</dbReference>
<name>A0A8J3FE13_9ACTN</name>
<organism evidence="5 6">
    <name type="scientific">Pilimelia anulata</name>
    <dbReference type="NCBI Taxonomy" id="53371"/>
    <lineage>
        <taxon>Bacteria</taxon>
        <taxon>Bacillati</taxon>
        <taxon>Actinomycetota</taxon>
        <taxon>Actinomycetes</taxon>
        <taxon>Micromonosporales</taxon>
        <taxon>Micromonosporaceae</taxon>
        <taxon>Pilimelia</taxon>
    </lineage>
</organism>
<dbReference type="EMBL" id="BMQB01000006">
    <property type="protein sequence ID" value="GGJ98406.1"/>
    <property type="molecule type" value="Genomic_DNA"/>
</dbReference>
<dbReference type="PIRSF" id="PIRSF038925">
    <property type="entry name" value="AMP-prot_trans"/>
    <property type="match status" value="1"/>
</dbReference>
<proteinExistence type="predicted"/>
<dbReference type="InterPro" id="IPR040198">
    <property type="entry name" value="Fido_containing"/>
</dbReference>
<feature type="active site" evidence="2">
    <location>
        <position position="247"/>
    </location>
</feature>
<dbReference type="InterPro" id="IPR036597">
    <property type="entry name" value="Fido-like_dom_sf"/>
</dbReference>
<evidence type="ECO:0000313" key="6">
    <source>
        <dbReference type="Proteomes" id="UP000649739"/>
    </source>
</evidence>
<dbReference type="InterPro" id="IPR025758">
    <property type="entry name" value="Fic/DOC_N"/>
</dbReference>
<protein>
    <recommendedName>
        <fullName evidence="4">Fido domain-containing protein</fullName>
    </recommendedName>
</protein>
<dbReference type="PANTHER" id="PTHR13504:SF38">
    <property type="entry name" value="FIDO DOMAIN-CONTAINING PROTEIN"/>
    <property type="match status" value="1"/>
</dbReference>
<feature type="binding site" evidence="1">
    <location>
        <position position="247"/>
    </location>
    <ligand>
        <name>ATP</name>
        <dbReference type="ChEBI" id="CHEBI:30616"/>
    </ligand>
</feature>
<feature type="domain" description="Fido" evidence="4">
    <location>
        <begin position="158"/>
        <end position="311"/>
    </location>
</feature>
<sequence>MRTKPEPPARTFRDGRANLNDVDVEGLRNSPIGRLEPISGTDPRTGDDWRYWAYVPKPLPSSPDLLPATHQIATAAAMQLARLDQAMTQLPRPELLVRPILRREAVATSALEGTYATFDEVLEAEFLAENQQSQEQREVINYIRATELALERSEKYPICRTLLGPVQKEIVRNTPDDSGEAGDLRQHQVAIGPKNRPISEARLVPSPPGPILVDGFSDWEKWVNDNTLPLSPVIKIAMGHYQFETLHPYNNGNGRLGRLIMVLQLIADNIMTKPVLNLARWLEERKDDYIAGLLKVSHTGDFNPWVSFISEGVKIQAENGVKTINDLLALKSSYSARLREAGARGAAMEVADILIGFPIIDVSTAAKLIDRPFETANQAISKLVTLGVLREITGRRTHRLFLCADVLRIANGAAH</sequence>
<feature type="compositionally biased region" description="Basic and acidic residues" evidence="3">
    <location>
        <begin position="1"/>
        <end position="16"/>
    </location>
</feature>
<dbReference type="Pfam" id="PF13784">
    <property type="entry name" value="Fic_N"/>
    <property type="match status" value="1"/>
</dbReference>
<keyword evidence="1" id="KW-0547">Nucleotide-binding</keyword>
<evidence type="ECO:0000313" key="5">
    <source>
        <dbReference type="EMBL" id="GGJ98406.1"/>
    </source>
</evidence>
<dbReference type="GO" id="GO:0005524">
    <property type="term" value="F:ATP binding"/>
    <property type="evidence" value="ECO:0007669"/>
    <property type="project" value="UniProtKB-KW"/>
</dbReference>
<dbReference type="Gene3D" id="1.10.3290.10">
    <property type="entry name" value="Fido-like domain"/>
    <property type="match status" value="1"/>
</dbReference>
<dbReference type="Proteomes" id="UP000649739">
    <property type="component" value="Unassembled WGS sequence"/>
</dbReference>
<reference evidence="5" key="2">
    <citation type="submission" date="2020-09" db="EMBL/GenBank/DDBJ databases">
        <authorList>
            <person name="Sun Q."/>
            <person name="Ohkuma M."/>
        </authorList>
    </citation>
    <scope>NUCLEOTIDE SEQUENCE</scope>
    <source>
        <strain evidence="5">JCM 3090</strain>
    </source>
</reference>
<dbReference type="PANTHER" id="PTHR13504">
    <property type="entry name" value="FIDO DOMAIN-CONTAINING PROTEIN DDB_G0283145"/>
    <property type="match status" value="1"/>
</dbReference>
<dbReference type="PROSITE" id="PS51459">
    <property type="entry name" value="FIDO"/>
    <property type="match status" value="1"/>
</dbReference>